<reference evidence="1 2" key="1">
    <citation type="submission" date="2018-10" db="EMBL/GenBank/DDBJ databases">
        <title>Draft genome of Mycobacterium hodleri strain B.</title>
        <authorList>
            <person name="Amande T.J."/>
            <person name="Mcgenity T.J."/>
        </authorList>
    </citation>
    <scope>NUCLEOTIDE SEQUENCE [LARGE SCALE GENOMIC DNA]</scope>
    <source>
        <strain evidence="1 2">B</strain>
    </source>
</reference>
<keyword evidence="2" id="KW-1185">Reference proteome</keyword>
<keyword evidence="1" id="KW-0808">Transferase</keyword>
<evidence type="ECO:0000313" key="1">
    <source>
        <dbReference type="EMBL" id="TQR84131.1"/>
    </source>
</evidence>
<dbReference type="GO" id="GO:0009312">
    <property type="term" value="P:oligosaccharide biosynthetic process"/>
    <property type="evidence" value="ECO:0007669"/>
    <property type="project" value="InterPro"/>
</dbReference>
<dbReference type="Gene3D" id="3.40.50.150">
    <property type="entry name" value="Vaccinia Virus protein VP39"/>
    <property type="match status" value="1"/>
</dbReference>
<protein>
    <submittedName>
        <fullName evidence="1">Methyltransferase domain-containing protein</fullName>
    </submittedName>
</protein>
<keyword evidence="1" id="KW-0489">Methyltransferase</keyword>
<dbReference type="AlphaFoldDB" id="A0A544VVW1"/>
<dbReference type="InterPro" id="IPR029063">
    <property type="entry name" value="SAM-dependent_MTases_sf"/>
</dbReference>
<name>A0A544VVW1_9MYCO</name>
<dbReference type="Pfam" id="PF05401">
    <property type="entry name" value="NodS"/>
    <property type="match status" value="1"/>
</dbReference>
<organism evidence="1 2">
    <name type="scientific">Mycolicibacterium hodleri</name>
    <dbReference type="NCBI Taxonomy" id="49897"/>
    <lineage>
        <taxon>Bacteria</taxon>
        <taxon>Bacillati</taxon>
        <taxon>Actinomycetota</taxon>
        <taxon>Actinomycetes</taxon>
        <taxon>Mycobacteriales</taxon>
        <taxon>Mycobacteriaceae</taxon>
        <taxon>Mycolicibacterium</taxon>
    </lineage>
</organism>
<evidence type="ECO:0000313" key="2">
    <source>
        <dbReference type="Proteomes" id="UP000315759"/>
    </source>
</evidence>
<comment type="caution">
    <text evidence="1">The sequence shown here is derived from an EMBL/GenBank/DDBJ whole genome shotgun (WGS) entry which is preliminary data.</text>
</comment>
<dbReference type="SUPFAM" id="SSF53335">
    <property type="entry name" value="S-adenosyl-L-methionine-dependent methyltransferases"/>
    <property type="match status" value="1"/>
</dbReference>
<accession>A0A544VVW1</accession>
<dbReference type="InterPro" id="IPR008715">
    <property type="entry name" value="SAM-MeTfrase_NodS-like"/>
</dbReference>
<sequence>MMDRLPDGYFDDVYAASADPWRMAERWYEQRKYSITMAMLPDERYRHAFEPGCSIGMLTERLLERCDHVTSYDVAQAALDTTRGRIGERTDLTLVRSSLDAPWPGADVDLVVISEVAYYLAGPTLRRVLDRECALLAPGATVVAAHWRHAVDDYPLSGDQANALIGETADLTAMARYRDDDVVIDVLRKGATQSVAVSTGVPGAVGQG</sequence>
<proteinExistence type="predicted"/>
<dbReference type="EMBL" id="VIFX01000034">
    <property type="protein sequence ID" value="TQR84131.1"/>
    <property type="molecule type" value="Genomic_DNA"/>
</dbReference>
<gene>
    <name evidence="1" type="ORF">D8S82_23310</name>
</gene>
<dbReference type="GO" id="GO:0032259">
    <property type="term" value="P:methylation"/>
    <property type="evidence" value="ECO:0007669"/>
    <property type="project" value="UniProtKB-KW"/>
</dbReference>
<dbReference type="GO" id="GO:0008757">
    <property type="term" value="F:S-adenosylmethionine-dependent methyltransferase activity"/>
    <property type="evidence" value="ECO:0007669"/>
    <property type="project" value="InterPro"/>
</dbReference>
<dbReference type="Proteomes" id="UP000315759">
    <property type="component" value="Unassembled WGS sequence"/>
</dbReference>